<dbReference type="InterPro" id="IPR046368">
    <property type="entry name" value="Tag1"/>
</dbReference>
<evidence type="ECO:0000313" key="4">
    <source>
        <dbReference type="EMBL" id="VEU19601.1"/>
    </source>
</evidence>
<keyword evidence="2" id="KW-0472">Membrane</keyword>
<dbReference type="InParanoid" id="A0A448YFB8"/>
<dbReference type="Pfam" id="PF22786">
    <property type="entry name" value="Tag1_C"/>
    <property type="match status" value="1"/>
</dbReference>
<evidence type="ECO:0000256" key="2">
    <source>
        <dbReference type="SAM" id="Phobius"/>
    </source>
</evidence>
<accession>A0A448YFB8</accession>
<proteinExistence type="predicted"/>
<sequence length="548" mass="59962">MATQDLGQTNVVDSENTPLISSGQQNNRSKNCIKRYRLDVWIPIVILSGFLIAVVITFVTEVLPNIGQYVAEGTTFKSKEVDFLGFSDEGGVNFEVIGSSHNNFSQIDQGLARAYFKFGGFFVRKLNLKVDDLDLMVYDEENDDYEKLGRVRVSPFTASIVDGSRTEVDLFMKVFPNSKGLLGTIEKVLADPDSKLKLEGDANVEVLVLNGYIPLTHVIIPLDIDIPTSLLSRPSADNVSIADVRFLDLGHHGSKSMKCLFDVLLSENPIRNLLSALNLPAMKVPSSTWDILIENCDGKASTDVASLRTSNFILDNEDSYNISCSLGFDSDVDKLTEKCNGTDYSPFSKFIDGIVENGTMSLVLAGEETSNVPEAVSNVLKMFTFPLNIPLNVSEVASKVVKTVTMEDTSFGLENGTPAISGDLKVVLNFSRVAVEGFEFKDMKGTADLNYHGGKFADVNISDWRPTTTKVYTDDSDGSFIMVVSCRLEDVLLNITDMDLFQRILTEVMQNGVAQVEIKALVDVLIGALLGEFELDSVPGSGTADFSL</sequence>
<evidence type="ECO:0000259" key="3">
    <source>
        <dbReference type="Pfam" id="PF22786"/>
    </source>
</evidence>
<feature type="transmembrane region" description="Helical" evidence="2">
    <location>
        <begin position="38"/>
        <end position="59"/>
    </location>
</feature>
<dbReference type="Proteomes" id="UP000290900">
    <property type="component" value="Unassembled WGS sequence"/>
</dbReference>
<dbReference type="AlphaFoldDB" id="A0A448YFB8"/>
<feature type="region of interest" description="Disordered" evidence="1">
    <location>
        <begin position="1"/>
        <end position="26"/>
    </location>
</feature>
<keyword evidence="2" id="KW-1133">Transmembrane helix</keyword>
<dbReference type="OrthoDB" id="5596576at2759"/>
<dbReference type="PANTHER" id="PTHR35895">
    <property type="entry name" value="CHROMOSOME 16, WHOLE GENOME SHOTGUN SEQUENCE"/>
    <property type="match status" value="1"/>
</dbReference>
<protein>
    <submittedName>
        <fullName evidence="4">DEKNAAC100367</fullName>
    </submittedName>
</protein>
<evidence type="ECO:0000313" key="5">
    <source>
        <dbReference type="Proteomes" id="UP000290900"/>
    </source>
</evidence>
<keyword evidence="5" id="KW-1185">Reference proteome</keyword>
<gene>
    <name evidence="4" type="ORF">BRENAR_LOCUS338</name>
</gene>
<keyword evidence="2" id="KW-0812">Transmembrane</keyword>
<dbReference type="InterPro" id="IPR055011">
    <property type="entry name" value="Tag1_C"/>
</dbReference>
<dbReference type="PANTHER" id="PTHR35895:SF3">
    <property type="entry name" value="PRE-RRNA PROCESSING PROTEIN"/>
    <property type="match status" value="1"/>
</dbReference>
<dbReference type="GO" id="GO:0000329">
    <property type="term" value="C:fungal-type vacuole membrane"/>
    <property type="evidence" value="ECO:0007669"/>
    <property type="project" value="InterPro"/>
</dbReference>
<organism evidence="4 5">
    <name type="scientific">Brettanomyces naardenensis</name>
    <name type="common">Yeast</name>
    <dbReference type="NCBI Taxonomy" id="13370"/>
    <lineage>
        <taxon>Eukaryota</taxon>
        <taxon>Fungi</taxon>
        <taxon>Dikarya</taxon>
        <taxon>Ascomycota</taxon>
        <taxon>Saccharomycotina</taxon>
        <taxon>Pichiomycetes</taxon>
        <taxon>Pichiales</taxon>
        <taxon>Pichiaceae</taxon>
        <taxon>Brettanomyces</taxon>
    </lineage>
</organism>
<name>A0A448YFB8_BRENA</name>
<feature type="domain" description="Tag1 C-terminal" evidence="3">
    <location>
        <begin position="439"/>
        <end position="544"/>
    </location>
</feature>
<dbReference type="EMBL" id="CAACVR010000001">
    <property type="protein sequence ID" value="VEU19601.1"/>
    <property type="molecule type" value="Genomic_DNA"/>
</dbReference>
<evidence type="ECO:0000256" key="1">
    <source>
        <dbReference type="SAM" id="MobiDB-lite"/>
    </source>
</evidence>
<reference evidence="4 5" key="1">
    <citation type="submission" date="2018-12" db="EMBL/GenBank/DDBJ databases">
        <authorList>
            <person name="Tiukova I."/>
            <person name="Dainat J."/>
        </authorList>
    </citation>
    <scope>NUCLEOTIDE SEQUENCE [LARGE SCALE GENOMIC DNA]</scope>
</reference>